<keyword evidence="2" id="KW-1185">Reference proteome</keyword>
<dbReference type="InterPro" id="IPR026265">
    <property type="entry name" value="LptC"/>
</dbReference>
<accession>A0A1K2IQW1</accession>
<dbReference type="EMBL" id="FPKW01000007">
    <property type="protein sequence ID" value="SFZ94592.1"/>
    <property type="molecule type" value="Genomic_DNA"/>
</dbReference>
<dbReference type="STRING" id="1612149.SAMN05216324_10788"/>
<dbReference type="GO" id="GO:0015221">
    <property type="term" value="F:lipopolysaccharide transmembrane transporter activity"/>
    <property type="evidence" value="ECO:0007669"/>
    <property type="project" value="InterPro"/>
</dbReference>
<proteinExistence type="predicted"/>
<dbReference type="Pfam" id="PF06835">
    <property type="entry name" value="LptC"/>
    <property type="match status" value="1"/>
</dbReference>
<protein>
    <submittedName>
        <fullName evidence="1">LPS export ABC transporter protein LptC</fullName>
    </submittedName>
</protein>
<dbReference type="AlphaFoldDB" id="A0A1K2IQW1"/>
<sequence length="213" mass="24402">MVSILLISGSESVYLNKMKFIKNISYKNIAYLFSCAIFFVLTSCEEDLTKSKGLQSKNFPSTIIHNAKIVQRDSGFISMKALAPMIEKYELIDSPYTVARKGINIEFFDKKKPKIPGRITAKYARIFEYKKFYEAKGDVRITTNEGQKFAMQSIFWDQKKQRIFTRDTVFVTMEDGSTLIGANGMTAKDDFSEYTFYKNSGNFSTTKLSESKK</sequence>
<reference evidence="2" key="1">
    <citation type="submission" date="2016-10" db="EMBL/GenBank/DDBJ databases">
        <authorList>
            <person name="Varghese N."/>
            <person name="Submissions S."/>
        </authorList>
    </citation>
    <scope>NUCLEOTIDE SEQUENCE [LARGE SCALE GENOMIC DNA]</scope>
    <source>
        <strain evidence="2">SUR2</strain>
    </source>
</reference>
<dbReference type="NCBIfam" id="TIGR04409">
    <property type="entry name" value="LptC_YrbK"/>
    <property type="match status" value="1"/>
</dbReference>
<dbReference type="InterPro" id="IPR010664">
    <property type="entry name" value="LipoPS_assembly_LptC-rel"/>
</dbReference>
<organism evidence="1 2">
    <name type="scientific">Chryseobacterium limigenitum</name>
    <dbReference type="NCBI Taxonomy" id="1612149"/>
    <lineage>
        <taxon>Bacteria</taxon>
        <taxon>Pseudomonadati</taxon>
        <taxon>Bacteroidota</taxon>
        <taxon>Flavobacteriia</taxon>
        <taxon>Flavobacteriales</taxon>
        <taxon>Weeksellaceae</taxon>
        <taxon>Chryseobacterium group</taxon>
        <taxon>Chryseobacterium</taxon>
    </lineage>
</organism>
<name>A0A1K2IQW1_9FLAO</name>
<evidence type="ECO:0000313" key="2">
    <source>
        <dbReference type="Proteomes" id="UP000182034"/>
    </source>
</evidence>
<gene>
    <name evidence="1" type="ORF">SAMN05216324_10788</name>
</gene>
<dbReference type="GO" id="GO:0005886">
    <property type="term" value="C:plasma membrane"/>
    <property type="evidence" value="ECO:0007669"/>
    <property type="project" value="InterPro"/>
</dbReference>
<evidence type="ECO:0000313" key="1">
    <source>
        <dbReference type="EMBL" id="SFZ94592.1"/>
    </source>
</evidence>
<dbReference type="Proteomes" id="UP000182034">
    <property type="component" value="Unassembled WGS sequence"/>
</dbReference>